<dbReference type="KEGG" id="tmr:Tmar_1357"/>
<dbReference type="Gene3D" id="3.90.420.10">
    <property type="entry name" value="Oxidoreductase, molybdopterin-binding domain"/>
    <property type="match status" value="1"/>
</dbReference>
<dbReference type="InterPro" id="IPR036374">
    <property type="entry name" value="OxRdtase_Mopterin-bd_sf"/>
</dbReference>
<accession>E6SMB1</accession>
<dbReference type="PANTHER" id="PTHR43032:SF4">
    <property type="entry name" value="OXIDOREDUCTASE MOLYBDOPTERIN-BINDING DOMAIN-CONTAINING PROTEIN"/>
    <property type="match status" value="1"/>
</dbReference>
<dbReference type="AlphaFoldDB" id="E6SMB1"/>
<dbReference type="RefSeq" id="WP_013495775.1">
    <property type="nucleotide sequence ID" value="NC_014831.1"/>
</dbReference>
<dbReference type="InterPro" id="IPR000572">
    <property type="entry name" value="OxRdtase_Mopterin-bd_dom"/>
</dbReference>
<dbReference type="Pfam" id="PF00174">
    <property type="entry name" value="Oxidored_molyb"/>
    <property type="match status" value="1"/>
</dbReference>
<sequence>MGETNGRDRIPPGQVVTTKFPVLHAGEIPRYRDDLSDWDFRVFGEVERPVSLTWEAFRRLPTREVVVDIHCVTRWSKLGTRWRGVPAARVLEEAGVRPEARFVLVHADPDYTTNVPLDDLYRDDVLLAFEYEGEPLAPEHGYPVRLLVPHRYFWKSAKWVRGFEVLREDRPGYWEVRGYHNEADPWKEQRYSF</sequence>
<gene>
    <name evidence="2" type="ordered locus">Tmar_1357</name>
</gene>
<dbReference type="OrthoDB" id="9778777at2"/>
<name>E6SMB1_THEM7</name>
<dbReference type="SUPFAM" id="SSF56524">
    <property type="entry name" value="Oxidoreductase molybdopterin-binding domain"/>
    <property type="match status" value="1"/>
</dbReference>
<organism evidence="2 3">
    <name type="scientific">Thermaerobacter marianensis (strain ATCC 700841 / DSM 12885 / JCM 10246 / 7p75a)</name>
    <dbReference type="NCBI Taxonomy" id="644966"/>
    <lineage>
        <taxon>Bacteria</taxon>
        <taxon>Bacillati</taxon>
        <taxon>Bacillota</taxon>
        <taxon>Clostridia</taxon>
        <taxon>Eubacteriales</taxon>
        <taxon>Clostridiales Family XVII. Incertae Sedis</taxon>
        <taxon>Thermaerobacter</taxon>
    </lineage>
</organism>
<protein>
    <submittedName>
        <fullName evidence="2">Oxidoreductase molybdopterin binding protein</fullName>
    </submittedName>
</protein>
<reference evidence="3" key="2">
    <citation type="journal article" date="2010" name="Stand. Genomic Sci.">
        <title>Complete genome sequence of Thermaerobacter marianensis type strain (7p75aT).</title>
        <authorList>
            <person name="Han C."/>
            <person name="Gu W."/>
            <person name="Zhang X."/>
            <person name="Lapidus A."/>
            <person name="Nolan M."/>
            <person name="Copeland A."/>
            <person name="Lucas S."/>
            <person name="Glavina Del Rio T."/>
            <person name="Tice H."/>
            <person name="Cheng J."/>
            <person name="Tapia R."/>
            <person name="Goodwin L."/>
            <person name="Pitluck S."/>
            <person name="Pagani I."/>
            <person name="Ivanova N."/>
            <person name="Mavromatis K."/>
            <person name="Mikhailova N."/>
            <person name="Pati A."/>
            <person name="Chen A."/>
            <person name="Palaniappan K."/>
            <person name="Land M."/>
            <person name="Hauser L."/>
            <person name="Chang Y."/>
            <person name="Jeffries C."/>
            <person name="Schneider S."/>
            <person name="Rohde M."/>
            <person name="Goker M."/>
            <person name="Pukall R."/>
            <person name="Woyke T."/>
            <person name="Bristow J."/>
            <person name="Eisen J."/>
            <person name="Markowitz V."/>
            <person name="Hugenholtz P."/>
            <person name="Kyrpides N."/>
            <person name="Klenk H."/>
            <person name="Detter J."/>
        </authorList>
    </citation>
    <scope>NUCLEOTIDE SEQUENCE [LARGE SCALE GENOMIC DNA]</scope>
    <source>
        <strain evidence="3">ATCC 700841 / DSM 12885 / JCM 10246 / 7p75a</strain>
    </source>
</reference>
<dbReference type="PANTHER" id="PTHR43032">
    <property type="entry name" value="PROTEIN-METHIONINE-SULFOXIDE REDUCTASE"/>
    <property type="match status" value="1"/>
</dbReference>
<dbReference type="Proteomes" id="UP000008915">
    <property type="component" value="Chromosome"/>
</dbReference>
<dbReference type="CDD" id="cd02109">
    <property type="entry name" value="arch_bact_SO_family_Moco"/>
    <property type="match status" value="1"/>
</dbReference>
<feature type="domain" description="Oxidoreductase molybdopterin-binding" evidence="1">
    <location>
        <begin position="27"/>
        <end position="174"/>
    </location>
</feature>
<reference evidence="2 3" key="1">
    <citation type="journal article" date="2010" name="Stand. Genomic Sci.">
        <title>Complete genome sequence of Thermaerobacter marianensis type strain (7p75a).</title>
        <authorList>
            <person name="Han C."/>
            <person name="Gu W."/>
            <person name="Zhang X."/>
            <person name="Lapidus A."/>
            <person name="Nolan M."/>
            <person name="Copeland A."/>
            <person name="Lucas S."/>
            <person name="Del Rio T.G."/>
            <person name="Tice H."/>
            <person name="Cheng J.F."/>
            <person name="Tapia R."/>
            <person name="Goodwin L."/>
            <person name="Pitluck S."/>
            <person name="Pagani I."/>
            <person name="Ivanova N."/>
            <person name="Mavromatis K."/>
            <person name="Mikhailova N."/>
            <person name="Pati A."/>
            <person name="Chen A."/>
            <person name="Palaniappan K."/>
            <person name="Land M."/>
            <person name="Hauser L."/>
            <person name="Chang Y.J."/>
            <person name="Jeffries C.D."/>
            <person name="Schneider S."/>
            <person name="Rohde M."/>
            <person name="Goker M."/>
            <person name="Pukall R."/>
            <person name="Woyke T."/>
            <person name="Bristow J."/>
            <person name="Eisen J.A."/>
            <person name="Markowitz V."/>
            <person name="Hugenholtz P."/>
            <person name="Kyrpides N.C."/>
            <person name="Klenk H.P."/>
            <person name="Detter J.C."/>
        </authorList>
    </citation>
    <scope>NUCLEOTIDE SEQUENCE [LARGE SCALE GENOMIC DNA]</scope>
    <source>
        <strain evidence="3">ATCC 700841 / DSM 12885 / JCM 10246 / 7p75a</strain>
    </source>
</reference>
<evidence type="ECO:0000259" key="1">
    <source>
        <dbReference type="Pfam" id="PF00174"/>
    </source>
</evidence>
<proteinExistence type="predicted"/>
<evidence type="ECO:0000313" key="2">
    <source>
        <dbReference type="EMBL" id="ADU51470.1"/>
    </source>
</evidence>
<keyword evidence="3" id="KW-1185">Reference proteome</keyword>
<dbReference type="eggNOG" id="COG2041">
    <property type="taxonomic scope" value="Bacteria"/>
</dbReference>
<dbReference type="EMBL" id="CP002344">
    <property type="protein sequence ID" value="ADU51470.1"/>
    <property type="molecule type" value="Genomic_DNA"/>
</dbReference>
<dbReference type="STRING" id="644966.Tmar_1357"/>
<evidence type="ECO:0000313" key="3">
    <source>
        <dbReference type="Proteomes" id="UP000008915"/>
    </source>
</evidence>
<dbReference type="HOGENOM" id="CLU_094953_0_0_9"/>